<feature type="transmembrane region" description="Helical" evidence="1">
    <location>
        <begin position="93"/>
        <end position="113"/>
    </location>
</feature>
<feature type="transmembrane region" description="Helical" evidence="1">
    <location>
        <begin position="6"/>
        <end position="29"/>
    </location>
</feature>
<sequence length="241" mass="28391">LWWSYIGPLLALCHVSMTFSCFLIILATIERYLITQKAKCLQKFRQYRQALAMFMFTLALVVMRNGNCTGLTEFEPMLTSLVSTWLYGTIFRFYFRNILTVFVPFFLLAYLNVRIVATLRAQQRKAAMFKFACSEHKMKIRSATRLTVFIVCSYLMANVLNVLITAWEYVDFESAVTPDNFWIYETCTDVISVLYVFTCATRLLVYMLCNKEIRIAINQQMCCFTNYEHGKYRYIDERHQT</sequence>
<name>A0A0M3KCG6_ANISI</name>
<accession>A0A0M3KCG6</accession>
<keyword evidence="1" id="KW-0472">Membrane</keyword>
<keyword evidence="1" id="KW-0812">Transmembrane</keyword>
<dbReference type="SUPFAM" id="SSF81321">
    <property type="entry name" value="Family A G protein-coupled receptor-like"/>
    <property type="match status" value="1"/>
</dbReference>
<feature type="transmembrane region" description="Helical" evidence="1">
    <location>
        <begin position="190"/>
        <end position="209"/>
    </location>
</feature>
<dbReference type="WBParaSite" id="ASIM_0001866601-mRNA-1">
    <property type="protein sequence ID" value="ASIM_0001866601-mRNA-1"/>
    <property type="gene ID" value="ASIM_0001866601"/>
</dbReference>
<dbReference type="Gene3D" id="1.20.1070.10">
    <property type="entry name" value="Rhodopsin 7-helix transmembrane proteins"/>
    <property type="match status" value="1"/>
</dbReference>
<dbReference type="PANTHER" id="PTHR46709:SF5">
    <property type="entry name" value="G-PROTEIN COUPLED RECEPTORS FAMILY 1 PROFILE DOMAIN-CONTAINING PROTEIN"/>
    <property type="match status" value="1"/>
</dbReference>
<dbReference type="AlphaFoldDB" id="A0A0M3KCG6"/>
<keyword evidence="1" id="KW-1133">Transmembrane helix</keyword>
<proteinExistence type="predicted"/>
<feature type="transmembrane region" description="Helical" evidence="1">
    <location>
        <begin position="146"/>
        <end position="170"/>
    </location>
</feature>
<feature type="transmembrane region" description="Helical" evidence="1">
    <location>
        <begin position="50"/>
        <end position="67"/>
    </location>
</feature>
<evidence type="ECO:0000313" key="2">
    <source>
        <dbReference type="WBParaSite" id="ASIM_0001866601-mRNA-1"/>
    </source>
</evidence>
<organism evidence="2">
    <name type="scientific">Anisakis simplex</name>
    <name type="common">Herring worm</name>
    <dbReference type="NCBI Taxonomy" id="6269"/>
    <lineage>
        <taxon>Eukaryota</taxon>
        <taxon>Metazoa</taxon>
        <taxon>Ecdysozoa</taxon>
        <taxon>Nematoda</taxon>
        <taxon>Chromadorea</taxon>
        <taxon>Rhabditida</taxon>
        <taxon>Spirurina</taxon>
        <taxon>Ascaridomorpha</taxon>
        <taxon>Ascaridoidea</taxon>
        <taxon>Anisakidae</taxon>
        <taxon>Anisakis</taxon>
        <taxon>Anisakis simplex complex</taxon>
    </lineage>
</organism>
<reference evidence="2" key="1">
    <citation type="submission" date="2017-02" db="UniProtKB">
        <authorList>
            <consortium name="WormBaseParasite"/>
        </authorList>
    </citation>
    <scope>IDENTIFICATION</scope>
</reference>
<protein>
    <submittedName>
        <fullName evidence="2">G_PROTEIN_RECEP_F1_2 domain-containing protein</fullName>
    </submittedName>
</protein>
<evidence type="ECO:0000256" key="1">
    <source>
        <dbReference type="SAM" id="Phobius"/>
    </source>
</evidence>
<dbReference type="PANTHER" id="PTHR46709">
    <property type="entry name" value="PROTEIN CBG23488-RELATED"/>
    <property type="match status" value="1"/>
</dbReference>